<proteinExistence type="predicted"/>
<organism evidence="1 2">
    <name type="scientific">Rattus norvegicus</name>
    <name type="common">Rat</name>
    <dbReference type="NCBI Taxonomy" id="10116"/>
    <lineage>
        <taxon>Eukaryota</taxon>
        <taxon>Metazoa</taxon>
        <taxon>Chordata</taxon>
        <taxon>Craniata</taxon>
        <taxon>Vertebrata</taxon>
        <taxon>Euteleostomi</taxon>
        <taxon>Mammalia</taxon>
        <taxon>Eutheria</taxon>
        <taxon>Euarchontoglires</taxon>
        <taxon>Glires</taxon>
        <taxon>Rodentia</taxon>
        <taxon>Myomorpha</taxon>
        <taxon>Muroidea</taxon>
        <taxon>Muridae</taxon>
        <taxon>Murinae</taxon>
        <taxon>Rattus</taxon>
    </lineage>
</organism>
<sequence>MKICLINRSPSLQKNLLRWISV</sequence>
<evidence type="ECO:0000313" key="1">
    <source>
        <dbReference type="EMBL" id="EDL78079.1"/>
    </source>
</evidence>
<accession>A6JS29</accession>
<reference evidence="1 2" key="1">
    <citation type="submission" date="2005-09" db="EMBL/GenBank/DDBJ databases">
        <authorList>
            <person name="Mural R.J."/>
            <person name="Li P.W."/>
            <person name="Adams M.D."/>
            <person name="Amanatides P.G."/>
            <person name="Baden-Tillson H."/>
            <person name="Barnstead M."/>
            <person name="Chin S.H."/>
            <person name="Dew I."/>
            <person name="Evans C.A."/>
            <person name="Ferriera S."/>
            <person name="Flanigan M."/>
            <person name="Fosler C."/>
            <person name="Glodek A."/>
            <person name="Gu Z."/>
            <person name="Holt R.A."/>
            <person name="Jennings D."/>
            <person name="Kraft C.L."/>
            <person name="Lu F."/>
            <person name="Nguyen T."/>
            <person name="Nusskern D.R."/>
            <person name="Pfannkoch C.M."/>
            <person name="Sitter C."/>
            <person name="Sutton G.G."/>
            <person name="Venter J.C."/>
            <person name="Wang Z."/>
            <person name="Woodage T."/>
            <person name="Zheng X.H."/>
            <person name="Zhong F."/>
        </authorList>
    </citation>
    <scope>NUCLEOTIDE SEQUENCE [LARGE SCALE GENOMIC DNA]</scope>
    <source>
        <strain>BN</strain>
        <strain evidence="2">Sprague-Dawley</strain>
    </source>
</reference>
<evidence type="ECO:0000313" key="2">
    <source>
        <dbReference type="Proteomes" id="UP000234681"/>
    </source>
</evidence>
<name>A6JS29_RAT</name>
<dbReference type="Proteomes" id="UP000234681">
    <property type="component" value="Chromosome 11"/>
</dbReference>
<protein>
    <submittedName>
        <fullName evidence="1">Replication factor C (Activator 1) 4 (Predicted), isoform CRA_b</fullName>
    </submittedName>
</protein>
<dbReference type="AlphaFoldDB" id="A6JS29"/>
<dbReference type="EMBL" id="CH473999">
    <property type="protein sequence ID" value="EDL78079.1"/>
    <property type="molecule type" value="Genomic_DNA"/>
</dbReference>
<gene>
    <name evidence="1" type="primary">Rfc4_predicted</name>
    <name evidence="1" type="ORF">rCG_36616</name>
</gene>